<keyword evidence="3" id="KW-0813">Transport</keyword>
<dbReference type="GO" id="GO:0080143">
    <property type="term" value="P:regulation of amino acid export"/>
    <property type="evidence" value="ECO:0007669"/>
    <property type="project" value="InterPro"/>
</dbReference>
<reference evidence="10 11" key="1">
    <citation type="submission" date="2024-03" db="EMBL/GenBank/DDBJ databases">
        <authorList>
            <person name="Martinez-Hernandez J."/>
        </authorList>
    </citation>
    <scope>NUCLEOTIDE SEQUENCE [LARGE SCALE GENOMIC DNA]</scope>
</reference>
<sequence length="200" mass="21863">MALSYSMSVLISFAVLIFACSYLKLVASLENENEHGDLESDDEGESDFLNAKNNKSLNNKHSLPSRYPIVYLFGGLSAMFALVASALLILACSYWKLSTPSENENQHRDLESYGEGESGFINAKDGETVIKVCENKVLVIMAGNDKPTFLATPTCANNSSSLQCRVVNDSDKDIQIPETYEGLKDNINNDVKATSTSSQQ</sequence>
<keyword evidence="9" id="KW-0732">Signal</keyword>
<keyword evidence="4 8" id="KW-0812">Transmembrane</keyword>
<feature type="chain" id="PRO_5043561740" evidence="9">
    <location>
        <begin position="29"/>
        <end position="200"/>
    </location>
</feature>
<evidence type="ECO:0000256" key="7">
    <source>
        <dbReference type="ARBA" id="ARBA00023136"/>
    </source>
</evidence>
<evidence type="ECO:0000256" key="4">
    <source>
        <dbReference type="ARBA" id="ARBA00022692"/>
    </source>
</evidence>
<organism evidence="10 11">
    <name type="scientific">Lupinus luteus</name>
    <name type="common">European yellow lupine</name>
    <dbReference type="NCBI Taxonomy" id="3873"/>
    <lineage>
        <taxon>Eukaryota</taxon>
        <taxon>Viridiplantae</taxon>
        <taxon>Streptophyta</taxon>
        <taxon>Embryophyta</taxon>
        <taxon>Tracheophyta</taxon>
        <taxon>Spermatophyta</taxon>
        <taxon>Magnoliopsida</taxon>
        <taxon>eudicotyledons</taxon>
        <taxon>Gunneridae</taxon>
        <taxon>Pentapetalae</taxon>
        <taxon>rosids</taxon>
        <taxon>fabids</taxon>
        <taxon>Fabales</taxon>
        <taxon>Fabaceae</taxon>
        <taxon>Papilionoideae</taxon>
        <taxon>50 kb inversion clade</taxon>
        <taxon>genistoids sensu lato</taxon>
        <taxon>core genistoids</taxon>
        <taxon>Genisteae</taxon>
        <taxon>Lupinus</taxon>
    </lineage>
</organism>
<keyword evidence="5" id="KW-0029">Amino-acid transport</keyword>
<keyword evidence="6 8" id="KW-1133">Transmembrane helix</keyword>
<dbReference type="GO" id="GO:0006865">
    <property type="term" value="P:amino acid transport"/>
    <property type="evidence" value="ECO:0007669"/>
    <property type="project" value="UniProtKB-KW"/>
</dbReference>
<keyword evidence="11" id="KW-1185">Reference proteome</keyword>
<evidence type="ECO:0000256" key="3">
    <source>
        <dbReference type="ARBA" id="ARBA00022448"/>
    </source>
</evidence>
<feature type="signal peptide" evidence="9">
    <location>
        <begin position="1"/>
        <end position="28"/>
    </location>
</feature>
<comment type="caution">
    <text evidence="10">The sequence shown here is derived from an EMBL/GenBank/DDBJ whole genome shotgun (WGS) entry which is preliminary data.</text>
</comment>
<evidence type="ECO:0000256" key="6">
    <source>
        <dbReference type="ARBA" id="ARBA00022989"/>
    </source>
</evidence>
<proteinExistence type="inferred from homology"/>
<evidence type="ECO:0000256" key="8">
    <source>
        <dbReference type="SAM" id="Phobius"/>
    </source>
</evidence>
<accession>A0AAV1XZL4</accession>
<dbReference type="EMBL" id="CAXHTB010000020">
    <property type="protein sequence ID" value="CAL0327161.1"/>
    <property type="molecule type" value="Genomic_DNA"/>
</dbReference>
<keyword evidence="7 8" id="KW-0472">Membrane</keyword>
<dbReference type="Proteomes" id="UP001497480">
    <property type="component" value="Unassembled WGS sequence"/>
</dbReference>
<dbReference type="GO" id="GO:0016020">
    <property type="term" value="C:membrane"/>
    <property type="evidence" value="ECO:0007669"/>
    <property type="project" value="UniProtKB-SubCell"/>
</dbReference>
<feature type="transmembrane region" description="Helical" evidence="8">
    <location>
        <begin position="69"/>
        <end position="91"/>
    </location>
</feature>
<evidence type="ECO:0000256" key="2">
    <source>
        <dbReference type="ARBA" id="ARBA00009977"/>
    </source>
</evidence>
<dbReference type="PANTHER" id="PTHR33228">
    <property type="entry name" value="PROTEIN GLUTAMINE DUMPER 4-RELATED"/>
    <property type="match status" value="1"/>
</dbReference>
<evidence type="ECO:0000256" key="5">
    <source>
        <dbReference type="ARBA" id="ARBA00022970"/>
    </source>
</evidence>
<protein>
    <submittedName>
        <fullName evidence="10">Uncharacterized protein</fullName>
    </submittedName>
</protein>
<evidence type="ECO:0000313" key="11">
    <source>
        <dbReference type="Proteomes" id="UP001497480"/>
    </source>
</evidence>
<evidence type="ECO:0000256" key="9">
    <source>
        <dbReference type="SAM" id="SignalP"/>
    </source>
</evidence>
<evidence type="ECO:0000256" key="1">
    <source>
        <dbReference type="ARBA" id="ARBA00004167"/>
    </source>
</evidence>
<comment type="subcellular location">
    <subcellularLocation>
        <location evidence="1">Membrane</location>
        <topology evidence="1">Single-pass membrane protein</topology>
    </subcellularLocation>
</comment>
<comment type="similarity">
    <text evidence="2">Belongs to the GLUTAMINE DUMPER 1 (TC 9.B.60) family.</text>
</comment>
<name>A0AAV1XZL4_LUPLU</name>
<gene>
    <name evidence="10" type="ORF">LLUT_LOCUS28221</name>
</gene>
<dbReference type="InterPro" id="IPR040359">
    <property type="entry name" value="GDU"/>
</dbReference>
<dbReference type="PANTHER" id="PTHR33228:SF49">
    <property type="entry name" value="PROTEIN GLUTAMINE DUMPER 5"/>
    <property type="match status" value="1"/>
</dbReference>
<dbReference type="AlphaFoldDB" id="A0AAV1XZL4"/>
<evidence type="ECO:0000313" key="10">
    <source>
        <dbReference type="EMBL" id="CAL0327161.1"/>
    </source>
</evidence>